<evidence type="ECO:0000313" key="3">
    <source>
        <dbReference type="EMBL" id="RDB21797.1"/>
    </source>
</evidence>
<dbReference type="InterPro" id="IPR005062">
    <property type="entry name" value="SAC3/GANP/THP3_conserved"/>
</dbReference>
<feature type="region of interest" description="Disordered" evidence="1">
    <location>
        <begin position="1361"/>
        <end position="1428"/>
    </location>
</feature>
<feature type="compositionally biased region" description="Polar residues" evidence="1">
    <location>
        <begin position="1400"/>
        <end position="1410"/>
    </location>
</feature>
<sequence>METASHVRGGHGRGSGLHDTTRPHSRNKHWVAGESGKRSSGGNPHHSDGERWERGGHRGGHGIRGISRGGRVKFPNASLRVPRPNHAESNATNDEHMDDAVQDHTDDEAILDEPALEEPAFETPEEREKFYQELVKARELERKKAIAEGKMDDPAVPKRLDDAISVVGTCLDMCPRFERYRRERENNLFEWETIPGTKRVDHKRAVKMYERAAGDKTIPSDLRPPPVLKRTLDYLFHDLLPRGGFSQTFNFIRDRSRAVRNDFTMQHNSGPIAIECHDRCARFHILALHFERDEPGFSVALEEQQLMNTLQTLKEFYEDQRGRYESPTELEMRVYHRLIHIRDQKERHEDIPEHITSHPVFQLTTDFRLHVQNKSAPISKTSPLIVDAEGMQIFGNLANVLRNQGSVVMIYLVACILERLFGKDAIDDIEGIRGDLSIPDIIDGVSTPGGFVEDYEDNVVDGMHDELEEEAEYEPTSLEPSEPPSAPQPLILDSSSSAFGGLSTASTFSSLVESAPPKQPVSAFSTISTTPNVFNTPSPFGNLTFPSSSTSVFSTSPPTSTFAPLAQQPSASTTAAPPTQAAISSGFASPAPSFFPTSQSISTSSITSAASSSSQMNLFNVPSGATPSKAATAPPAKSFVPSPLKSSFGQPSVAQPAPTAVNGLSFNGAMAANLNPKAPIFTPKVPPPTPVSPFGSLFQRSSSPSPSPVPLPSNVPPTPAPLPSSSSFLFPPSSSKKPSPPSSQRTSTTPPVLPKINTDTSSTSFLQTELKTPTFPPSLPKHKPISLPPSTPITGVTPSTALPGFFKSTLETAISSSNQEILSPLFLPSPTSSGLSIVNNFSPNGKIKAFAKAGPDRLGSLINGKGKSPAKVTIDENALQAKLMQFAQKSVVVKASFQHWHKRLLERVAWIEACQQSEAYGQKVKRQRHSLDSHFDKKRRISTGSVTTDEMPQKKRVRKRMSDYQPPRTDEELARRFKENHEEHERRWAQGSFLNVIRHHVKTKFHGGDPHPSWRIWLSMNPESDATAIWLERKFDVPNSGEWASEAVFSIPLMQPKDPTAPEYPGIIVFECTPLEGVTDDLERKYRILDDCARLRDIVNIFPSKRHFIPSLLVISWMEPEQAKIASDFVDMVNNLLEHNSIQSYHTLWITSSTKDLDNKLGEALNALTLDLEGKLVRPLTIRGTFKLFERRFTSFISEWIENCSINGHFDWHIFGQIVEVAVALMNMTARSVSGLISEDLQDHRDLLPEFHGGDVVDNNSAYEDIVAWLSTTGLGTSADNIAQNLQSYRDIGQEFPARALIEHLWELTQSQTEIQLQRDSRTKFYIPIAEINASVESQEAAYQPFKTRLGQTLHLSIRRSPKRRSVSVDTEGTSVQSKRRRLSSSVESSIGFGGEDYTPATSPNGNVRLTPSPTSTSVSLAPSEPPSSGVVTIAMLRALTRDVKRKYAGAGS</sequence>
<evidence type="ECO:0000259" key="2">
    <source>
        <dbReference type="Pfam" id="PF03399"/>
    </source>
</evidence>
<protein>
    <submittedName>
        <fullName evidence="3">SAC3 family protein 1</fullName>
    </submittedName>
</protein>
<gene>
    <name evidence="3" type="primary">SPCC576.05</name>
    <name evidence="3" type="ORF">Hypma_011036</name>
</gene>
<dbReference type="InterPro" id="IPR045107">
    <property type="entry name" value="SAC3/GANP/THP3"/>
</dbReference>
<feature type="compositionally biased region" description="Low complexity" evidence="1">
    <location>
        <begin position="692"/>
        <end position="704"/>
    </location>
</feature>
<feature type="compositionally biased region" description="Low complexity" evidence="1">
    <location>
        <begin position="1411"/>
        <end position="1423"/>
    </location>
</feature>
<dbReference type="PANTHER" id="PTHR12436:SF3">
    <property type="entry name" value="GERMINAL-CENTER ASSOCIATED NUCLEAR PROTEIN"/>
    <property type="match status" value="1"/>
</dbReference>
<feature type="region of interest" description="Disordered" evidence="1">
    <location>
        <begin position="625"/>
        <end position="652"/>
    </location>
</feature>
<feature type="region of interest" description="Disordered" evidence="1">
    <location>
        <begin position="1"/>
        <end position="96"/>
    </location>
</feature>
<evidence type="ECO:0000313" key="4">
    <source>
        <dbReference type="Proteomes" id="UP000076154"/>
    </source>
</evidence>
<dbReference type="PANTHER" id="PTHR12436">
    <property type="entry name" value="80 KDA MCM3-ASSOCIATED PROTEIN"/>
    <property type="match status" value="1"/>
</dbReference>
<feature type="compositionally biased region" description="Low complexity" evidence="1">
    <location>
        <begin position="625"/>
        <end position="638"/>
    </location>
</feature>
<feature type="region of interest" description="Disordered" evidence="1">
    <location>
        <begin position="945"/>
        <end position="971"/>
    </location>
</feature>
<reference evidence="3" key="1">
    <citation type="submission" date="2018-04" db="EMBL/GenBank/DDBJ databases">
        <title>Whole genome sequencing of Hypsizygus marmoreus.</title>
        <authorList>
            <person name="Choi I.-G."/>
            <person name="Min B."/>
            <person name="Kim J.-G."/>
            <person name="Kim S."/>
            <person name="Oh Y.-L."/>
            <person name="Kong W.-S."/>
            <person name="Park H."/>
            <person name="Jeong J."/>
            <person name="Song E.-S."/>
        </authorList>
    </citation>
    <scope>NUCLEOTIDE SEQUENCE [LARGE SCALE GENOMIC DNA]</scope>
    <source>
        <strain evidence="3">51987-8</strain>
    </source>
</reference>
<feature type="compositionally biased region" description="Polar residues" evidence="1">
    <location>
        <begin position="1368"/>
        <end position="1377"/>
    </location>
</feature>
<dbReference type="Gene3D" id="1.25.40.990">
    <property type="match status" value="1"/>
</dbReference>
<organism evidence="3 4">
    <name type="scientific">Hypsizygus marmoreus</name>
    <name type="common">White beech mushroom</name>
    <name type="synonym">Agaricus marmoreus</name>
    <dbReference type="NCBI Taxonomy" id="39966"/>
    <lineage>
        <taxon>Eukaryota</taxon>
        <taxon>Fungi</taxon>
        <taxon>Dikarya</taxon>
        <taxon>Basidiomycota</taxon>
        <taxon>Agaricomycotina</taxon>
        <taxon>Agaricomycetes</taxon>
        <taxon>Agaricomycetidae</taxon>
        <taxon>Agaricales</taxon>
        <taxon>Tricholomatineae</taxon>
        <taxon>Lyophyllaceae</taxon>
        <taxon>Hypsizygus</taxon>
    </lineage>
</organism>
<proteinExistence type="predicted"/>
<feature type="region of interest" description="Disordered" evidence="1">
    <location>
        <begin position="691"/>
        <end position="765"/>
    </location>
</feature>
<dbReference type="STRING" id="39966.A0A369JML7"/>
<feature type="domain" description="SAC3/GANP/THP3 conserved" evidence="2">
    <location>
        <begin position="173"/>
        <end position="422"/>
    </location>
</feature>
<dbReference type="EMBL" id="LUEZ02000053">
    <property type="protein sequence ID" value="RDB21797.1"/>
    <property type="molecule type" value="Genomic_DNA"/>
</dbReference>
<dbReference type="GO" id="GO:0006406">
    <property type="term" value="P:mRNA export from nucleus"/>
    <property type="evidence" value="ECO:0007669"/>
    <property type="project" value="TreeGrafter"/>
</dbReference>
<feature type="compositionally biased region" description="Low complexity" evidence="1">
    <location>
        <begin position="723"/>
        <end position="750"/>
    </location>
</feature>
<feature type="compositionally biased region" description="Pro residues" evidence="1">
    <location>
        <begin position="705"/>
        <end position="722"/>
    </location>
</feature>
<feature type="region of interest" description="Disordered" evidence="1">
    <location>
        <begin position="468"/>
        <end position="493"/>
    </location>
</feature>
<name>A0A369JML7_HYPMA</name>
<dbReference type="Proteomes" id="UP000076154">
    <property type="component" value="Unassembled WGS sequence"/>
</dbReference>
<dbReference type="GO" id="GO:0070390">
    <property type="term" value="C:transcription export complex 2"/>
    <property type="evidence" value="ECO:0007669"/>
    <property type="project" value="TreeGrafter"/>
</dbReference>
<accession>A0A369JML7</accession>
<keyword evidence="4" id="KW-1185">Reference proteome</keyword>
<dbReference type="InParanoid" id="A0A369JML7"/>
<feature type="compositionally biased region" description="Basic and acidic residues" evidence="1">
    <location>
        <begin position="45"/>
        <end position="56"/>
    </location>
</feature>
<feature type="region of interest" description="Disordered" evidence="1">
    <location>
        <begin position="556"/>
        <end position="583"/>
    </location>
</feature>
<comment type="caution">
    <text evidence="3">The sequence shown here is derived from an EMBL/GenBank/DDBJ whole genome shotgun (WGS) entry which is preliminary data.</text>
</comment>
<dbReference type="Pfam" id="PF03399">
    <property type="entry name" value="SAC3_GANP"/>
    <property type="match status" value="1"/>
</dbReference>
<dbReference type="GO" id="GO:0005737">
    <property type="term" value="C:cytoplasm"/>
    <property type="evidence" value="ECO:0007669"/>
    <property type="project" value="TreeGrafter"/>
</dbReference>
<evidence type="ECO:0000256" key="1">
    <source>
        <dbReference type="SAM" id="MobiDB-lite"/>
    </source>
</evidence>
<dbReference type="OrthoDB" id="264795at2759"/>